<evidence type="ECO:0000259" key="8">
    <source>
        <dbReference type="Pfam" id="PF01551"/>
    </source>
</evidence>
<dbReference type="Pfam" id="PF19425">
    <property type="entry name" value="Csd3_N2"/>
    <property type="match status" value="1"/>
</dbReference>
<dbReference type="Pfam" id="PF01551">
    <property type="entry name" value="Peptidase_M23"/>
    <property type="match status" value="1"/>
</dbReference>
<dbReference type="GO" id="GO:0046872">
    <property type="term" value="F:metal ion binding"/>
    <property type="evidence" value="ECO:0007669"/>
    <property type="project" value="UniProtKB-KW"/>
</dbReference>
<evidence type="ECO:0000313" key="10">
    <source>
        <dbReference type="EMBL" id="QHI99612.1"/>
    </source>
</evidence>
<feature type="domain" description="M23ase beta-sheet core" evidence="8">
    <location>
        <begin position="315"/>
        <end position="410"/>
    </location>
</feature>
<comment type="cofactor">
    <cofactor evidence="1">
        <name>Zn(2+)</name>
        <dbReference type="ChEBI" id="CHEBI:29105"/>
    </cofactor>
</comment>
<dbReference type="InterPro" id="IPR016047">
    <property type="entry name" value="M23ase_b-sheet_dom"/>
</dbReference>
<dbReference type="AlphaFoldDB" id="A0A857J9E7"/>
<gene>
    <name evidence="10" type="ORF">GT347_17500</name>
</gene>
<evidence type="ECO:0000313" key="11">
    <source>
        <dbReference type="Proteomes" id="UP000464787"/>
    </source>
</evidence>
<dbReference type="GO" id="GO:0004222">
    <property type="term" value="F:metalloendopeptidase activity"/>
    <property type="evidence" value="ECO:0007669"/>
    <property type="project" value="TreeGrafter"/>
</dbReference>
<feature type="domain" description="Csd3-like second N-terminal" evidence="9">
    <location>
        <begin position="187"/>
        <end position="304"/>
    </location>
</feature>
<evidence type="ECO:0000256" key="6">
    <source>
        <dbReference type="ARBA" id="ARBA00022833"/>
    </source>
</evidence>
<comment type="subcellular location">
    <subcellularLocation>
        <location evidence="2">Cell envelope</location>
    </subcellularLocation>
</comment>
<dbReference type="CDD" id="cd12797">
    <property type="entry name" value="M23_peptidase"/>
    <property type="match status" value="1"/>
</dbReference>
<evidence type="ECO:0000256" key="2">
    <source>
        <dbReference type="ARBA" id="ARBA00004196"/>
    </source>
</evidence>
<dbReference type="Proteomes" id="UP000464787">
    <property type="component" value="Chromosome"/>
</dbReference>
<dbReference type="KEGG" id="xyk:GT347_17500"/>
<keyword evidence="11" id="KW-1185">Reference proteome</keyword>
<dbReference type="SUPFAM" id="SSF51261">
    <property type="entry name" value="Duplicated hybrid motif"/>
    <property type="match status" value="1"/>
</dbReference>
<keyword evidence="6" id="KW-0862">Zinc</keyword>
<sequence length="453" mass="48404">MNNGFQAAAQALLQRAAQGIQQHPRRIGAALGAVLLCGGGGAFAVASYGPDASDLPVREVLHSVTPLAFKGDLADVERAPMRLYRSETTRSSDSAETLLRRLGISDAAAVAFLRNDPQARQGLFGRSGRLVSAEASEDNRLLRLTVRWGGDDAQQIQKLVIEKSAEADKGFSTSIAAVPTTVSSRLASATISSSLFASTDEAGIPDTVASQVAEIFSNDIDFRRSLRKGDRFSVVYETVEADGEMVRAGRVLSAEFVNDGKAYGALWYEPKGQKGSYFSLDGKSSTRAYLSAPLEFSRVSSGFSNRFHPILQQWRMHLGTDFAAPSGTPVRTIGDGVVDFAGVQNGYGNVVMVKHRGNDLTVYAHLSKINVTRGQKVSQGQNIGLVGQTGWATGPHLHFEFRVGGVQQDPLLMARQSEAVQLGAADKPAFDKLASATRMQLEAGLQASVASAR</sequence>
<dbReference type="Gene3D" id="3.10.450.350">
    <property type="match status" value="2"/>
</dbReference>
<evidence type="ECO:0000259" key="9">
    <source>
        <dbReference type="Pfam" id="PF19425"/>
    </source>
</evidence>
<dbReference type="Gene3D" id="2.70.70.10">
    <property type="entry name" value="Glucose Permease (Domain IIA)"/>
    <property type="match status" value="1"/>
</dbReference>
<keyword evidence="4" id="KW-0479">Metal-binding</keyword>
<keyword evidence="5" id="KW-0378">Hydrolase</keyword>
<reference evidence="10 11" key="1">
    <citation type="submission" date="2020-01" db="EMBL/GenBank/DDBJ databases">
        <title>Genome sequencing of strain KACC 21265.</title>
        <authorList>
            <person name="Heo J."/>
            <person name="Kim S.-J."/>
            <person name="Kim J.-S."/>
            <person name="Hong S.-B."/>
            <person name="Kwon S.-W."/>
        </authorList>
    </citation>
    <scope>NUCLEOTIDE SEQUENCE [LARGE SCALE GENOMIC DNA]</scope>
    <source>
        <strain evidence="10 11">KACC 21265</strain>
    </source>
</reference>
<dbReference type="RefSeq" id="WP_160553424.1">
    <property type="nucleotide sequence ID" value="NZ_CP047650.1"/>
</dbReference>
<dbReference type="EMBL" id="CP047650">
    <property type="protein sequence ID" value="QHI99612.1"/>
    <property type="molecule type" value="Genomic_DNA"/>
</dbReference>
<keyword evidence="3" id="KW-0645">Protease</keyword>
<evidence type="ECO:0000256" key="3">
    <source>
        <dbReference type="ARBA" id="ARBA00022670"/>
    </source>
</evidence>
<dbReference type="PANTHER" id="PTHR21666:SF288">
    <property type="entry name" value="CELL DIVISION PROTEIN YTFB"/>
    <property type="match status" value="1"/>
</dbReference>
<dbReference type="InterPro" id="IPR011055">
    <property type="entry name" value="Dup_hybrid_motif"/>
</dbReference>
<evidence type="ECO:0000256" key="1">
    <source>
        <dbReference type="ARBA" id="ARBA00001947"/>
    </source>
</evidence>
<dbReference type="GO" id="GO:0030313">
    <property type="term" value="C:cell envelope"/>
    <property type="evidence" value="ECO:0007669"/>
    <property type="project" value="UniProtKB-SubCell"/>
</dbReference>
<dbReference type="PANTHER" id="PTHR21666">
    <property type="entry name" value="PEPTIDASE-RELATED"/>
    <property type="match status" value="1"/>
</dbReference>
<proteinExistence type="predicted"/>
<dbReference type="GO" id="GO:0006508">
    <property type="term" value="P:proteolysis"/>
    <property type="evidence" value="ECO:0007669"/>
    <property type="project" value="UniProtKB-KW"/>
</dbReference>
<keyword evidence="7" id="KW-0482">Metalloprotease</keyword>
<evidence type="ECO:0000256" key="4">
    <source>
        <dbReference type="ARBA" id="ARBA00022723"/>
    </source>
</evidence>
<evidence type="ECO:0000256" key="5">
    <source>
        <dbReference type="ARBA" id="ARBA00022801"/>
    </source>
</evidence>
<dbReference type="InterPro" id="IPR050570">
    <property type="entry name" value="Cell_wall_metabolism_enzyme"/>
</dbReference>
<protein>
    <submittedName>
        <fullName evidence="10">Peptidoglycan DD-metalloendopeptidase family protein</fullName>
    </submittedName>
</protein>
<accession>A0A857J9E7</accession>
<dbReference type="InterPro" id="IPR045834">
    <property type="entry name" value="Csd3_N2"/>
</dbReference>
<name>A0A857J9E7_9BURK</name>
<evidence type="ECO:0000256" key="7">
    <source>
        <dbReference type="ARBA" id="ARBA00023049"/>
    </source>
</evidence>
<organism evidence="10 11">
    <name type="scientific">Xylophilus rhododendri</name>
    <dbReference type="NCBI Taxonomy" id="2697032"/>
    <lineage>
        <taxon>Bacteria</taxon>
        <taxon>Pseudomonadati</taxon>
        <taxon>Pseudomonadota</taxon>
        <taxon>Betaproteobacteria</taxon>
        <taxon>Burkholderiales</taxon>
        <taxon>Xylophilus</taxon>
    </lineage>
</organism>